<proteinExistence type="predicted"/>
<sequence>MLSDLGLNSLAYAFKNRDVKTINKTFSGEPSREALKVFNRQFITGTPVATT</sequence>
<dbReference type="AlphaFoldDB" id="G7HU44"/>
<dbReference type="EMBL" id="CAFW01000009">
    <property type="protein sequence ID" value="CCE53709.1"/>
    <property type="molecule type" value="Genomic_DNA"/>
</dbReference>
<organism evidence="1 2">
    <name type="scientific">Corynebacterium casei UCMA 3821</name>
    <dbReference type="NCBI Taxonomy" id="1110505"/>
    <lineage>
        <taxon>Bacteria</taxon>
        <taxon>Bacillati</taxon>
        <taxon>Actinomycetota</taxon>
        <taxon>Actinomycetes</taxon>
        <taxon>Mycobacteriales</taxon>
        <taxon>Corynebacteriaceae</taxon>
        <taxon>Corynebacterium</taxon>
    </lineage>
</organism>
<accession>G7HU44</accession>
<gene>
    <name evidence="1" type="ORF">CCAS_00440</name>
</gene>
<dbReference type="Proteomes" id="UP000004840">
    <property type="component" value="Unassembled WGS sequence"/>
</dbReference>
<evidence type="ECO:0000313" key="2">
    <source>
        <dbReference type="Proteomes" id="UP000004840"/>
    </source>
</evidence>
<reference evidence="1 2" key="1">
    <citation type="journal article" date="2012" name="J. Bacteriol.">
        <title>Genome Sequence of Corynebacterium casei UCMA 3821, Isolated from a Smear-Ripened Cheese.</title>
        <authorList>
            <person name="Monnet C."/>
            <person name="Loux V."/>
            <person name="Bento P."/>
            <person name="Gibrat J.F."/>
            <person name="Straub C."/>
            <person name="Bonnarme P."/>
            <person name="Landaud S."/>
            <person name="Irlinger F."/>
        </authorList>
    </citation>
    <scope>NUCLEOTIDE SEQUENCE [LARGE SCALE GENOMIC DNA]</scope>
    <source>
        <strain evidence="1 2">UCMA 3821</strain>
    </source>
</reference>
<protein>
    <submittedName>
        <fullName evidence="1">Uncharacterized protein</fullName>
    </submittedName>
</protein>
<name>G7HU44_9CORY</name>
<comment type="caution">
    <text evidence="1">The sequence shown here is derived from an EMBL/GenBank/DDBJ whole genome shotgun (WGS) entry which is preliminary data.</text>
</comment>
<evidence type="ECO:0000313" key="1">
    <source>
        <dbReference type="EMBL" id="CCE53709.1"/>
    </source>
</evidence>